<feature type="region of interest" description="Disordered" evidence="8">
    <location>
        <begin position="1082"/>
        <end position="1101"/>
    </location>
</feature>
<name>A0ABD3S068_9STRA</name>
<feature type="coiled-coil region" evidence="7">
    <location>
        <begin position="609"/>
        <end position="636"/>
    </location>
</feature>
<feature type="compositionally biased region" description="Polar residues" evidence="8">
    <location>
        <begin position="1458"/>
        <end position="1482"/>
    </location>
</feature>
<evidence type="ECO:0000256" key="2">
    <source>
        <dbReference type="ARBA" id="ARBA00009150"/>
    </source>
</evidence>
<organism evidence="10 11">
    <name type="scientific">Cyclostephanos tholiformis</name>
    <dbReference type="NCBI Taxonomy" id="382380"/>
    <lineage>
        <taxon>Eukaryota</taxon>
        <taxon>Sar</taxon>
        <taxon>Stramenopiles</taxon>
        <taxon>Ochrophyta</taxon>
        <taxon>Bacillariophyta</taxon>
        <taxon>Coscinodiscophyceae</taxon>
        <taxon>Thalassiosirophycidae</taxon>
        <taxon>Stephanodiscales</taxon>
        <taxon>Stephanodiscaceae</taxon>
        <taxon>Cyclostephanos</taxon>
    </lineage>
</organism>
<accession>A0ABD3S068</accession>
<dbReference type="InterPro" id="IPR039745">
    <property type="entry name" value="Vps54"/>
</dbReference>
<comment type="caution">
    <text evidence="10">The sequence shown here is derived from an EMBL/GenBank/DDBJ whole genome shotgun (WGS) entry which is preliminary data.</text>
</comment>
<feature type="region of interest" description="Disordered" evidence="8">
    <location>
        <begin position="720"/>
        <end position="747"/>
    </location>
</feature>
<evidence type="ECO:0000256" key="6">
    <source>
        <dbReference type="ARBA" id="ARBA00023054"/>
    </source>
</evidence>
<reference evidence="10 11" key="1">
    <citation type="submission" date="2024-10" db="EMBL/GenBank/DDBJ databases">
        <title>Updated reference genomes for cyclostephanoid diatoms.</title>
        <authorList>
            <person name="Roberts W.R."/>
            <person name="Alverson A.J."/>
        </authorList>
    </citation>
    <scope>NUCLEOTIDE SEQUENCE [LARGE SCALE GENOMIC DNA]</scope>
    <source>
        <strain evidence="10 11">AJA228-03</strain>
    </source>
</reference>
<evidence type="ECO:0000259" key="9">
    <source>
        <dbReference type="Pfam" id="PF07928"/>
    </source>
</evidence>
<evidence type="ECO:0000256" key="8">
    <source>
        <dbReference type="SAM" id="MobiDB-lite"/>
    </source>
</evidence>
<feature type="compositionally biased region" description="Basic and acidic residues" evidence="8">
    <location>
        <begin position="1392"/>
        <end position="1408"/>
    </location>
</feature>
<evidence type="ECO:0000256" key="4">
    <source>
        <dbReference type="ARBA" id="ARBA00022927"/>
    </source>
</evidence>
<feature type="compositionally biased region" description="Basic residues" evidence="8">
    <location>
        <begin position="737"/>
        <end position="747"/>
    </location>
</feature>
<dbReference type="PANTHER" id="PTHR12965:SF0">
    <property type="entry name" value="VACUOLAR PROTEIN SORTING-ASSOCIATED PROTEIN 54"/>
    <property type="match status" value="1"/>
</dbReference>
<dbReference type="Proteomes" id="UP001530377">
    <property type="component" value="Unassembled WGS sequence"/>
</dbReference>
<evidence type="ECO:0000313" key="10">
    <source>
        <dbReference type="EMBL" id="KAL3817798.1"/>
    </source>
</evidence>
<keyword evidence="3" id="KW-0813">Transport</keyword>
<evidence type="ECO:0000256" key="7">
    <source>
        <dbReference type="SAM" id="Coils"/>
    </source>
</evidence>
<evidence type="ECO:0000256" key="5">
    <source>
        <dbReference type="ARBA" id="ARBA00023034"/>
    </source>
</evidence>
<feature type="compositionally biased region" description="Low complexity" evidence="8">
    <location>
        <begin position="28"/>
        <end position="37"/>
    </location>
</feature>
<evidence type="ECO:0000256" key="3">
    <source>
        <dbReference type="ARBA" id="ARBA00022448"/>
    </source>
</evidence>
<dbReference type="EMBL" id="JALLPB020000091">
    <property type="protein sequence ID" value="KAL3817798.1"/>
    <property type="molecule type" value="Genomic_DNA"/>
</dbReference>
<sequence>MDAASKRTEALEEAASVLRSLSRCASTAAASGGFSSSNGGGGGDDDGDGVSEVVVVASDDSRAATKPPPSSSSSASVGGRRAGGQDALFAAAKRRAEERRRGAGIGGGGGGDNGNANSPSLSEAVTTTSSSCNYNTMDWFNLLGVVTNPTSSSGFYDQYHYHASHSYDSSASTHVRRSSSNRHGGMLLSSRHGTPISLDHFGSGDVIGRASANNGSDAMAAMSDWAISQVNASSVAVATGLDEFTGWFDHYSRKYLGTVPGIDGGVANSMSMILSGVGGGGVGGEDNFFDAGVDYGGGDNDGAGGRLSDSSMMMLLEYEPQFGPEDVPSTQLEPEALPRELTTLDLASVQDHLQRCGAYSMRFEDRGGGFAAMRERRRTMTKTTKEKGGSVEEEEMMRKGGGGTRQQQMEGKNALENDEYDESPSCDNIIDNDRSSRMMASVMQSVPEIFFSPYFDLTDPVCFESLLVISDAEVAQIREKEAELHALADRKVREAERVAALDAQNVNAVPRVPLHKSGGAKYEVAASTFPLASDVLTADSVGTTSAAKAFSTPSLSDAAASAAPTRDSGNVITLRKPETFTSHLDAVELVLLDQVRSKSERFFRETNRFSELQQLVTSSVDEVRELRNELQSIRERCVTNVEIVPVMDDSRKNLCTISEVLEAVEDVANCKGSIASLMEAGDHLGAVETIRLARSLLAGSPLEGEFNDSDYRNSEEKGYVQMGDGFEPTSPSSPSSSRRHQKKQRHHFSLGKLKALSKVGEQLNEYEKLVVQSLTNKLVDTFLSWGSIDAGNFDYRAPPRISLTLDERANIRGVVQSLRVCGQLSSAGAVYQRKLCELISVTVRAIVTECVADAAKNSVSRSVPDGSSSSSSTPPVKGAMASVAFMSMDQFFDCINMLFEQVLGLLWGAFTVNKFCIDEGFILDDKVQDHSLVTSDGNGRRTLSADTVAASGERSSHQHTPSATAVALAAAADLCEKSVSELLRLRREAHSLVSFDGMRQLWDTSLTFTHQLEKCSGKKAYGLRSTLLAQAKSFVERKHEANMSALVAALDSERWVQCNVSAERQAALTRLCSGRAAFSSRKATTDSSSSPAPPGSGREKMTDAEVEGFRYKVVWSCLLLLEMVMDDVACAAHFQTLATSVVGKVTELLRLFNTRSTHLVLGAGAIHSAARLKSINAKHLAIVTQCIALVLAILPHIRAALMAQLPAKQHALLFELDKIKSDYHEHCEKILNKLVSIIGGIVEHSLAPRIANTDYDERARDVSSSSDTSDTNAPIECCPFLENVVTNTKKMHQVLLLMLPKELLRDVFSRIFAYLDHKVPFLFKAAANSEQLFSMPTTDDGKLRMIKEVEFMAMTLNGLLGVEPWNFSAIKVLEQELDVSRSPELLTSVQDFEAKKTPDAPEGNREDDVLIGDTPDTSKAKDDEALTNGGANISTTQDDATEQTSQSTKEHRILIISPQVTTDENNEIEGSTSDIVTLSQDNCGGDESVDIPNR</sequence>
<feature type="compositionally biased region" description="Polar residues" evidence="8">
    <location>
        <begin position="1429"/>
        <end position="1447"/>
    </location>
</feature>
<keyword evidence="4" id="KW-0653">Protein transport</keyword>
<dbReference type="InterPro" id="IPR012501">
    <property type="entry name" value="Vps54_C"/>
</dbReference>
<proteinExistence type="inferred from homology"/>
<dbReference type="Pfam" id="PF07928">
    <property type="entry name" value="Vps54"/>
    <property type="match status" value="1"/>
</dbReference>
<feature type="region of interest" description="Disordered" evidence="8">
    <location>
        <begin position="28"/>
        <end position="126"/>
    </location>
</feature>
<protein>
    <recommendedName>
        <fullName evidence="9">Vacuolar protein sorting-associated protein 54 C-terminal domain-containing protein</fullName>
    </recommendedName>
</protein>
<comment type="similarity">
    <text evidence="2">Belongs to the VPS54 family.</text>
</comment>
<keyword evidence="5" id="KW-0333">Golgi apparatus</keyword>
<feature type="compositionally biased region" description="Gly residues" evidence="8">
    <location>
        <begin position="103"/>
        <end position="113"/>
    </location>
</feature>
<feature type="domain" description="Vacuolar protein sorting-associated protein 54 C-terminal" evidence="9">
    <location>
        <begin position="1110"/>
        <end position="1238"/>
    </location>
</feature>
<feature type="region of interest" description="Disordered" evidence="8">
    <location>
        <begin position="1390"/>
        <end position="1494"/>
    </location>
</feature>
<evidence type="ECO:0000313" key="11">
    <source>
        <dbReference type="Proteomes" id="UP001530377"/>
    </source>
</evidence>
<keyword evidence="6 7" id="KW-0175">Coiled coil</keyword>
<dbReference type="GO" id="GO:0005794">
    <property type="term" value="C:Golgi apparatus"/>
    <property type="evidence" value="ECO:0007669"/>
    <property type="project" value="UniProtKB-SubCell"/>
</dbReference>
<comment type="subcellular location">
    <subcellularLocation>
        <location evidence="1">Golgi apparatus</location>
        <location evidence="1">trans-Golgi network</location>
    </subcellularLocation>
</comment>
<dbReference type="Gene3D" id="6.10.250.860">
    <property type="match status" value="1"/>
</dbReference>
<keyword evidence="11" id="KW-1185">Reference proteome</keyword>
<evidence type="ECO:0000256" key="1">
    <source>
        <dbReference type="ARBA" id="ARBA00004601"/>
    </source>
</evidence>
<dbReference type="GO" id="GO:0015031">
    <property type="term" value="P:protein transport"/>
    <property type="evidence" value="ECO:0007669"/>
    <property type="project" value="UniProtKB-KW"/>
</dbReference>
<gene>
    <name evidence="10" type="ORF">ACHAXA_005831</name>
</gene>
<dbReference type="PANTHER" id="PTHR12965">
    <property type="entry name" value="VACUOLAR PROTEIN SORTING 54"/>
    <property type="match status" value="1"/>
</dbReference>
<feature type="compositionally biased region" description="Polar residues" evidence="8">
    <location>
        <begin position="114"/>
        <end position="126"/>
    </location>
</feature>
<feature type="region of interest" description="Disordered" evidence="8">
    <location>
        <begin position="379"/>
        <end position="425"/>
    </location>
</feature>